<feature type="transmembrane region" description="Helical" evidence="1">
    <location>
        <begin position="111"/>
        <end position="131"/>
    </location>
</feature>
<name>A0A4P7UDW0_9ACTN</name>
<dbReference type="RefSeq" id="WP_135832755.1">
    <property type="nucleotide sequence ID" value="NZ_BMCK01000005.1"/>
</dbReference>
<dbReference type="EMBL" id="BMCK01000005">
    <property type="protein sequence ID" value="GGD29167.1"/>
    <property type="molecule type" value="Genomic_DNA"/>
</dbReference>
<feature type="transmembrane region" description="Helical" evidence="1">
    <location>
        <begin position="44"/>
        <end position="65"/>
    </location>
</feature>
<keyword evidence="5" id="KW-1185">Reference proteome</keyword>
<organism evidence="3 4">
    <name type="scientific">Nocardioides daphniae</name>
    <dbReference type="NCBI Taxonomy" id="402297"/>
    <lineage>
        <taxon>Bacteria</taxon>
        <taxon>Bacillati</taxon>
        <taxon>Actinomycetota</taxon>
        <taxon>Actinomycetes</taxon>
        <taxon>Propionibacteriales</taxon>
        <taxon>Nocardioidaceae</taxon>
        <taxon>Nocardioides</taxon>
    </lineage>
</organism>
<gene>
    <name evidence="3" type="ORF">E2C04_11935</name>
    <name evidence="2" type="ORF">GCM10007231_30870</name>
</gene>
<dbReference type="KEGG" id="ndp:E2C04_11935"/>
<feature type="transmembrane region" description="Helical" evidence="1">
    <location>
        <begin position="77"/>
        <end position="99"/>
    </location>
</feature>
<evidence type="ECO:0000256" key="1">
    <source>
        <dbReference type="SAM" id="Phobius"/>
    </source>
</evidence>
<keyword evidence="1" id="KW-0812">Transmembrane</keyword>
<feature type="transmembrane region" description="Helical" evidence="1">
    <location>
        <begin position="12"/>
        <end position="38"/>
    </location>
</feature>
<keyword evidence="1" id="KW-0472">Membrane</keyword>
<dbReference type="Proteomes" id="UP000297025">
    <property type="component" value="Chromosome"/>
</dbReference>
<sequence length="156" mass="15894">MTTESNDRPRDAGLRILGGVMLVALGAAVVVTVVGALLGGSPGAAGAAAGAFSVALVMGFGTYVVHVVAKAVPALSLMMALMTYVLQIVMVGAFFLVLVRSGDLGDSVDGPWLVAGVVVASLTWSAAQIWLSSRARIPMYDLSRSQVSQGQEASEG</sequence>
<evidence type="ECO:0000313" key="2">
    <source>
        <dbReference type="EMBL" id="GGD29167.1"/>
    </source>
</evidence>
<dbReference type="Proteomes" id="UP000630594">
    <property type="component" value="Unassembled WGS sequence"/>
</dbReference>
<protein>
    <recommendedName>
        <fullName evidence="6">ATP synthase protein I</fullName>
    </recommendedName>
</protein>
<keyword evidence="1" id="KW-1133">Transmembrane helix</keyword>
<dbReference type="AlphaFoldDB" id="A0A4P7UDW0"/>
<reference evidence="3" key="4">
    <citation type="submission" date="2019-03" db="EMBL/GenBank/DDBJ databases">
        <authorList>
            <person name="Huang Y."/>
        </authorList>
    </citation>
    <scope>NUCLEOTIDE SEQUENCE</scope>
    <source>
        <strain evidence="3">JCM 16608</strain>
    </source>
</reference>
<reference evidence="3 4" key="1">
    <citation type="journal article" date="2008" name="Int. J. Syst. Evol. Microbiol.">
        <title>Nocardioides daphniae sp. nov., isolated from Daphnia cucullata (Crustacea: Cladocera).</title>
        <authorList>
            <person name="Toth E.M."/>
            <person name="Keki Z."/>
            <person name="Homonnay Z.G."/>
            <person name="Borsodi A.K."/>
            <person name="Marialigeti K."/>
            <person name="Schumann P."/>
        </authorList>
    </citation>
    <scope>NUCLEOTIDE SEQUENCE [LARGE SCALE GENOMIC DNA]</scope>
    <source>
        <strain evidence="3 4">JCM 16608</strain>
    </source>
</reference>
<evidence type="ECO:0000313" key="4">
    <source>
        <dbReference type="Proteomes" id="UP000297025"/>
    </source>
</evidence>
<evidence type="ECO:0000313" key="5">
    <source>
        <dbReference type="Proteomes" id="UP000630594"/>
    </source>
</evidence>
<reference evidence="2" key="2">
    <citation type="journal article" date="2014" name="Int. J. Syst. Evol. Microbiol.">
        <title>Complete genome of a new Firmicutes species belonging to the dominant human colonic microbiota ('Ruminococcus bicirculans') reveals two chromosomes and a selective capacity to utilize plant glucans.</title>
        <authorList>
            <consortium name="NISC Comparative Sequencing Program"/>
            <person name="Wegmann U."/>
            <person name="Louis P."/>
            <person name="Goesmann A."/>
            <person name="Henrissat B."/>
            <person name="Duncan S.H."/>
            <person name="Flint H.J."/>
        </authorList>
    </citation>
    <scope>NUCLEOTIDE SEQUENCE</scope>
    <source>
        <strain evidence="2">CCM 7403</strain>
    </source>
</reference>
<evidence type="ECO:0000313" key="3">
    <source>
        <dbReference type="EMBL" id="QCC77711.1"/>
    </source>
</evidence>
<dbReference type="OrthoDB" id="3790591at2"/>
<reference evidence="2" key="5">
    <citation type="submission" date="2024-05" db="EMBL/GenBank/DDBJ databases">
        <authorList>
            <person name="Sun Q."/>
            <person name="Sedlacek I."/>
        </authorList>
    </citation>
    <scope>NUCLEOTIDE SEQUENCE</scope>
    <source>
        <strain evidence="2">CCM 7403</strain>
    </source>
</reference>
<proteinExistence type="predicted"/>
<dbReference type="EMBL" id="CP038462">
    <property type="protein sequence ID" value="QCC77711.1"/>
    <property type="molecule type" value="Genomic_DNA"/>
</dbReference>
<evidence type="ECO:0008006" key="6">
    <source>
        <dbReference type="Google" id="ProtNLM"/>
    </source>
</evidence>
<reference evidence="5" key="3">
    <citation type="journal article" date="2019" name="Int. J. Syst. Evol. Microbiol.">
        <title>The Global Catalogue of Microorganisms (GCM) 10K type strain sequencing project: providing services to taxonomists for standard genome sequencing and annotation.</title>
        <authorList>
            <consortium name="The Broad Institute Genomics Platform"/>
            <consortium name="The Broad Institute Genome Sequencing Center for Infectious Disease"/>
            <person name="Wu L."/>
            <person name="Ma J."/>
        </authorList>
    </citation>
    <scope>NUCLEOTIDE SEQUENCE [LARGE SCALE GENOMIC DNA]</scope>
    <source>
        <strain evidence="5">CCM 7403</strain>
    </source>
</reference>
<accession>A0A4P7UDW0</accession>